<dbReference type="Gene3D" id="3.10.129.10">
    <property type="entry name" value="Hotdog Thioesterase"/>
    <property type="match status" value="1"/>
</dbReference>
<keyword evidence="3" id="KW-1185">Reference proteome</keyword>
<evidence type="ECO:0000259" key="1">
    <source>
        <dbReference type="Pfam" id="PF09500"/>
    </source>
</evidence>
<proteinExistence type="predicted"/>
<reference evidence="3" key="1">
    <citation type="submission" date="2016-10" db="EMBL/GenBank/DDBJ databases">
        <authorList>
            <person name="Varghese N."/>
            <person name="Submissions S."/>
        </authorList>
    </citation>
    <scope>NUCLEOTIDE SEQUENCE [LARGE SCALE GENOMIC DNA]</scope>
    <source>
        <strain evidence="3">DSM 11578</strain>
    </source>
</reference>
<dbReference type="SUPFAM" id="SSF54637">
    <property type="entry name" value="Thioesterase/thiol ester dehydrase-isomerase"/>
    <property type="match status" value="1"/>
</dbReference>
<dbReference type="EMBL" id="FOSH01000011">
    <property type="protein sequence ID" value="SFK43702.1"/>
    <property type="molecule type" value="Genomic_DNA"/>
</dbReference>
<dbReference type="InterPro" id="IPR012660">
    <property type="entry name" value="YiiD_C"/>
</dbReference>
<evidence type="ECO:0000313" key="2">
    <source>
        <dbReference type="EMBL" id="SFK43702.1"/>
    </source>
</evidence>
<feature type="domain" description="Thioesterase putative" evidence="1">
    <location>
        <begin position="2"/>
        <end position="82"/>
    </location>
</feature>
<dbReference type="AlphaFoldDB" id="A0A1I3ZI39"/>
<evidence type="ECO:0000313" key="3">
    <source>
        <dbReference type="Proteomes" id="UP000198924"/>
    </source>
</evidence>
<dbReference type="STRING" id="45496.SAMN04488079_11116"/>
<dbReference type="Pfam" id="PF09500">
    <property type="entry name" value="YiiD_C"/>
    <property type="match status" value="1"/>
</dbReference>
<organism evidence="2 3">
    <name type="scientific">Methylophaga sulfidovorans</name>
    <dbReference type="NCBI Taxonomy" id="45496"/>
    <lineage>
        <taxon>Bacteria</taxon>
        <taxon>Pseudomonadati</taxon>
        <taxon>Pseudomonadota</taxon>
        <taxon>Gammaproteobacteria</taxon>
        <taxon>Thiotrichales</taxon>
        <taxon>Piscirickettsiaceae</taxon>
        <taxon>Methylophaga</taxon>
    </lineage>
</organism>
<dbReference type="InterPro" id="IPR029069">
    <property type="entry name" value="HotDog_dom_sf"/>
</dbReference>
<name>A0A1I3ZI39_9GAMM</name>
<gene>
    <name evidence="2" type="ORF">SAMN04488079_11116</name>
</gene>
<dbReference type="Proteomes" id="UP000198924">
    <property type="component" value="Unassembled WGS sequence"/>
</dbReference>
<sequence>MLNTRLHQANIESTLVIQRNTMEYEKPITGEFTATAQLESTKDWPKFLRHFSRMGKARTTLISTLHYQQQRAGFFRGEFVALQK</sequence>
<protein>
    <submittedName>
        <fullName evidence="2">Thioesterase domain-containing protein, putative</fullName>
    </submittedName>
</protein>
<accession>A0A1I3ZI39</accession>